<dbReference type="RefSeq" id="WP_190916852.1">
    <property type="nucleotide sequence ID" value="NZ_JACXIZ010000015.1"/>
</dbReference>
<dbReference type="SUPFAM" id="SSF53335">
    <property type="entry name" value="S-adenosyl-L-methionine-dependent methyltransferases"/>
    <property type="match status" value="1"/>
</dbReference>
<reference evidence="2" key="1">
    <citation type="submission" date="2020-09" db="EMBL/GenBank/DDBJ databases">
        <title>A novel bacterium of genus Paenibacillus, isolated from South China Sea.</title>
        <authorList>
            <person name="Huang H."/>
            <person name="Mo K."/>
            <person name="Hu Y."/>
        </authorList>
    </citation>
    <scope>NUCLEOTIDE SEQUENCE</scope>
    <source>
        <strain evidence="2">IB182496</strain>
    </source>
</reference>
<dbReference type="EMBL" id="JACXIZ010000015">
    <property type="protein sequence ID" value="MBD2845336.1"/>
    <property type="molecule type" value="Genomic_DNA"/>
</dbReference>
<dbReference type="InterPro" id="IPR013217">
    <property type="entry name" value="Methyltransf_12"/>
</dbReference>
<dbReference type="Proteomes" id="UP000621560">
    <property type="component" value="Unassembled WGS sequence"/>
</dbReference>
<protein>
    <submittedName>
        <fullName evidence="2">Class I SAM-dependent methyltransferase</fullName>
    </submittedName>
</protein>
<feature type="domain" description="Methyltransferase type 12" evidence="1">
    <location>
        <begin position="437"/>
        <end position="547"/>
    </location>
</feature>
<proteinExistence type="predicted"/>
<dbReference type="GO" id="GO:0032259">
    <property type="term" value="P:methylation"/>
    <property type="evidence" value="ECO:0007669"/>
    <property type="project" value="UniProtKB-KW"/>
</dbReference>
<dbReference type="GO" id="GO:0008168">
    <property type="term" value="F:methyltransferase activity"/>
    <property type="evidence" value="ECO:0007669"/>
    <property type="project" value="UniProtKB-KW"/>
</dbReference>
<comment type="caution">
    <text evidence="2">The sequence shown here is derived from an EMBL/GenBank/DDBJ whole genome shotgun (WGS) entry which is preliminary data.</text>
</comment>
<evidence type="ECO:0000313" key="3">
    <source>
        <dbReference type="Proteomes" id="UP000621560"/>
    </source>
</evidence>
<dbReference type="Gene3D" id="3.40.50.150">
    <property type="entry name" value="Vaccinia Virus protein VP39"/>
    <property type="match status" value="1"/>
</dbReference>
<dbReference type="InterPro" id="IPR029063">
    <property type="entry name" value="SAM-dependent_MTases_sf"/>
</dbReference>
<keyword evidence="3" id="KW-1185">Reference proteome</keyword>
<dbReference type="Pfam" id="PF08242">
    <property type="entry name" value="Methyltransf_12"/>
    <property type="match status" value="1"/>
</dbReference>
<dbReference type="AlphaFoldDB" id="A0A927BRC5"/>
<evidence type="ECO:0000259" key="1">
    <source>
        <dbReference type="Pfam" id="PF08242"/>
    </source>
</evidence>
<organism evidence="2 3">
    <name type="scientific">Paenibacillus sabuli</name>
    <dbReference type="NCBI Taxonomy" id="2772509"/>
    <lineage>
        <taxon>Bacteria</taxon>
        <taxon>Bacillati</taxon>
        <taxon>Bacillota</taxon>
        <taxon>Bacilli</taxon>
        <taxon>Bacillales</taxon>
        <taxon>Paenibacillaceae</taxon>
        <taxon>Paenibacillus</taxon>
    </lineage>
</organism>
<dbReference type="NCBIfam" id="NF005379">
    <property type="entry name" value="PRK06922.1"/>
    <property type="match status" value="1"/>
</dbReference>
<evidence type="ECO:0000313" key="2">
    <source>
        <dbReference type="EMBL" id="MBD2845336.1"/>
    </source>
</evidence>
<keyword evidence="2" id="KW-0489">Methyltransferase</keyword>
<dbReference type="CDD" id="cd02440">
    <property type="entry name" value="AdoMet_MTases"/>
    <property type="match status" value="1"/>
</dbReference>
<gene>
    <name evidence="2" type="ORF">IDH44_09050</name>
</gene>
<name>A0A927BRC5_9BACL</name>
<accession>A0A927BRC5</accession>
<sequence>MGRALTAIRNYRKQQLTEDALQEEPWLAYLVRAEARVVNVERIASLRELDEANPVLDYVERSLALLEEMELSYWMKELLEEVLAWSETAKGGTLRERLRWQEAGINCRIHNIGSAQLYARSSPESSARTQTVLALIEGHGLIGQQLRGEVPMTAAEDEGLTRIAESGAVTTDELERLLQALTACVIGAVSPELQAQTQVQADAVIAALARGRAAQRDELTERLRRMRAEAIRAGEAFDETYAALDREHAVGRLLEPLQGKTFWYAEPATRHVSLRHFLQIMTLAARHPAIGEVRHISLEPLMASLYYDYRGAKKINVYKLRMLEHYLNALSWDAVACESGPAGVHLRAALDREPAVPDTLVVAFAFSPAAEKLIEFCMEAEKSPLYERAVLMLFDLFGLRRDAYDRFHNEDTYLADMNASVDYKRVLVEQVVGRRVVDIGPGGGVLLDLLEQERPETEPLGIDIAVNVVEALNRKKHTEGRRWQVMQGDALKLPELLGPASVDTVIFSSILHELYSYVPFEGRRFNQQTIEAALTSAFEAIAPGGRIVIRDGVKSEPDEPRIIRFLRDDGMAWLRRYAQDFAGRAIRFEPLGEREARLPVNDAMEFLYTYTWGEEAYVHEVQEQFGVFTLREYEDCIRRLFGARARILVSRAYLQAGYTEALADKVELLDAHGAEVPLPDSTCLLVIEKADFQRTD</sequence>
<keyword evidence="2" id="KW-0808">Transferase</keyword>